<organism evidence="3 4">
    <name type="scientific">Candidatus Gottesmanbacteria bacterium RIFCSPHIGHO2_02_FULL_39_14</name>
    <dbReference type="NCBI Taxonomy" id="1798383"/>
    <lineage>
        <taxon>Bacteria</taxon>
        <taxon>Candidatus Gottesmaniibacteriota</taxon>
    </lineage>
</organism>
<accession>A0A1F5ZY05</accession>
<dbReference type="InterPro" id="IPR041682">
    <property type="entry name" value="AAA_14"/>
</dbReference>
<dbReference type="AlphaFoldDB" id="A0A1F5ZY05"/>
<dbReference type="SUPFAM" id="SSF52540">
    <property type="entry name" value="P-loop containing nucleoside triphosphate hydrolases"/>
    <property type="match status" value="1"/>
</dbReference>
<dbReference type="STRING" id="1798383.A3D78_04095"/>
<dbReference type="Proteomes" id="UP000176253">
    <property type="component" value="Unassembled WGS sequence"/>
</dbReference>
<evidence type="ECO:0000259" key="2">
    <source>
        <dbReference type="Pfam" id="PF13635"/>
    </source>
</evidence>
<evidence type="ECO:0000313" key="3">
    <source>
        <dbReference type="EMBL" id="OGG17366.1"/>
    </source>
</evidence>
<sequence length="405" mass="46364">MKARTIIPIINRGLKTFPAVVLTGPRQSGKTTLLQQEFGKTHNYYNLENPDVRMRAKNDPNGFIQHIKTPCIIDEVQYVPELLSYIKTEIDRKRKAGNFILTGSQNFTLMQNITQSLAGRAAVLSLLPFSISERFGYGRKTRTVENLIFQNKKINKTEKLNLNDMLLRGNYPEIASNRKIDRDLWCGSYITTYLERDIRNLSQVGDLSTFEVFLRAIAVRTGQILDLSSIAKEIGVSFTTVKRWLSLLQTGYQVFLLTPYYKNINKRLVKRPKIYFTDTGLATYLLGLHYAETLFSGQFLGPIFETLVVTDFWKRFLHHGQAPTMYYLRTQDGLEVDMVLELEGKLNLIEIKSTATIRPEHALSLKRARRDLGDLVDKAGLISFHEESFKLTDGIEHIPISSLVF</sequence>
<dbReference type="InterPro" id="IPR025420">
    <property type="entry name" value="DUF4143"/>
</dbReference>
<dbReference type="EMBL" id="MFJM01000037">
    <property type="protein sequence ID" value="OGG17366.1"/>
    <property type="molecule type" value="Genomic_DNA"/>
</dbReference>
<proteinExistence type="predicted"/>
<dbReference type="InterPro" id="IPR027417">
    <property type="entry name" value="P-loop_NTPase"/>
</dbReference>
<comment type="caution">
    <text evidence="3">The sequence shown here is derived from an EMBL/GenBank/DDBJ whole genome shotgun (WGS) entry which is preliminary data.</text>
</comment>
<evidence type="ECO:0000259" key="1">
    <source>
        <dbReference type="Pfam" id="PF13173"/>
    </source>
</evidence>
<evidence type="ECO:0008006" key="5">
    <source>
        <dbReference type="Google" id="ProtNLM"/>
    </source>
</evidence>
<dbReference type="Pfam" id="PF13635">
    <property type="entry name" value="DUF4143"/>
    <property type="match status" value="1"/>
</dbReference>
<protein>
    <recommendedName>
        <fullName evidence="5">GTP-binding protein</fullName>
    </recommendedName>
</protein>
<dbReference type="PANTHER" id="PTHR43566:SF2">
    <property type="entry name" value="DUF4143 DOMAIN-CONTAINING PROTEIN"/>
    <property type="match status" value="1"/>
</dbReference>
<feature type="domain" description="DUF4143" evidence="2">
    <location>
        <begin position="195"/>
        <end position="353"/>
    </location>
</feature>
<dbReference type="Pfam" id="PF13173">
    <property type="entry name" value="AAA_14"/>
    <property type="match status" value="1"/>
</dbReference>
<feature type="domain" description="AAA" evidence="1">
    <location>
        <begin position="18"/>
        <end position="133"/>
    </location>
</feature>
<dbReference type="PANTHER" id="PTHR43566">
    <property type="entry name" value="CONSERVED PROTEIN"/>
    <property type="match status" value="1"/>
</dbReference>
<gene>
    <name evidence="3" type="ORF">A3D78_04095</name>
</gene>
<reference evidence="3 4" key="1">
    <citation type="journal article" date="2016" name="Nat. Commun.">
        <title>Thousands of microbial genomes shed light on interconnected biogeochemical processes in an aquifer system.</title>
        <authorList>
            <person name="Anantharaman K."/>
            <person name="Brown C.T."/>
            <person name="Hug L.A."/>
            <person name="Sharon I."/>
            <person name="Castelle C.J."/>
            <person name="Probst A.J."/>
            <person name="Thomas B.C."/>
            <person name="Singh A."/>
            <person name="Wilkins M.J."/>
            <person name="Karaoz U."/>
            <person name="Brodie E.L."/>
            <person name="Williams K.H."/>
            <person name="Hubbard S.S."/>
            <person name="Banfield J.F."/>
        </authorList>
    </citation>
    <scope>NUCLEOTIDE SEQUENCE [LARGE SCALE GENOMIC DNA]</scope>
</reference>
<name>A0A1F5ZY05_9BACT</name>
<evidence type="ECO:0000313" key="4">
    <source>
        <dbReference type="Proteomes" id="UP000176253"/>
    </source>
</evidence>